<dbReference type="PROSITE" id="PS00061">
    <property type="entry name" value="ADH_SHORT"/>
    <property type="match status" value="1"/>
</dbReference>
<dbReference type="PANTHER" id="PTHR24321:SF8">
    <property type="entry name" value="ESTRADIOL 17-BETA-DEHYDROGENASE 8-RELATED"/>
    <property type="match status" value="1"/>
</dbReference>
<evidence type="ECO:0000313" key="4">
    <source>
        <dbReference type="EMBL" id="ORY09231.1"/>
    </source>
</evidence>
<dbReference type="EMBL" id="MCFA01000089">
    <property type="protein sequence ID" value="ORY09231.1"/>
    <property type="molecule type" value="Genomic_DNA"/>
</dbReference>
<evidence type="ECO:0008006" key="6">
    <source>
        <dbReference type="Google" id="ProtNLM"/>
    </source>
</evidence>
<evidence type="ECO:0000313" key="5">
    <source>
        <dbReference type="Proteomes" id="UP000193144"/>
    </source>
</evidence>
<proteinExistence type="inferred from homology"/>
<keyword evidence="2" id="KW-0521">NADP</keyword>
<evidence type="ECO:0000256" key="2">
    <source>
        <dbReference type="ARBA" id="ARBA00022857"/>
    </source>
</evidence>
<dbReference type="InterPro" id="IPR020904">
    <property type="entry name" value="Sc_DH/Rdtase_CS"/>
</dbReference>
<dbReference type="PANTHER" id="PTHR24321">
    <property type="entry name" value="DEHYDROGENASES, SHORT CHAIN"/>
    <property type="match status" value="1"/>
</dbReference>
<accession>A0A1Y1ZG45</accession>
<name>A0A1Y1ZG45_9PLEO</name>
<evidence type="ECO:0000256" key="3">
    <source>
        <dbReference type="ARBA" id="ARBA00023002"/>
    </source>
</evidence>
<organism evidence="4 5">
    <name type="scientific">Clohesyomyces aquaticus</name>
    <dbReference type="NCBI Taxonomy" id="1231657"/>
    <lineage>
        <taxon>Eukaryota</taxon>
        <taxon>Fungi</taxon>
        <taxon>Dikarya</taxon>
        <taxon>Ascomycota</taxon>
        <taxon>Pezizomycotina</taxon>
        <taxon>Dothideomycetes</taxon>
        <taxon>Pleosporomycetidae</taxon>
        <taxon>Pleosporales</taxon>
        <taxon>Lindgomycetaceae</taxon>
        <taxon>Clohesyomyces</taxon>
    </lineage>
</organism>
<dbReference type="Pfam" id="PF13561">
    <property type="entry name" value="adh_short_C2"/>
    <property type="match status" value="1"/>
</dbReference>
<keyword evidence="3" id="KW-0560">Oxidoreductase</keyword>
<dbReference type="PRINTS" id="PR00081">
    <property type="entry name" value="GDHRDH"/>
</dbReference>
<dbReference type="InterPro" id="IPR036291">
    <property type="entry name" value="NAD(P)-bd_dom_sf"/>
</dbReference>
<dbReference type="SUPFAM" id="SSF51735">
    <property type="entry name" value="NAD(P)-binding Rossmann-fold domains"/>
    <property type="match status" value="1"/>
</dbReference>
<dbReference type="PRINTS" id="PR00080">
    <property type="entry name" value="SDRFAMILY"/>
</dbReference>
<dbReference type="Proteomes" id="UP000193144">
    <property type="component" value="Unassembled WGS sequence"/>
</dbReference>
<dbReference type="Gene3D" id="3.40.50.720">
    <property type="entry name" value="NAD(P)-binding Rossmann-like Domain"/>
    <property type="match status" value="1"/>
</dbReference>
<comment type="caution">
    <text evidence="4">The sequence shown here is derived from an EMBL/GenBank/DDBJ whole genome shotgun (WGS) entry which is preliminary data.</text>
</comment>
<dbReference type="InterPro" id="IPR002347">
    <property type="entry name" value="SDR_fam"/>
</dbReference>
<protein>
    <recommendedName>
        <fullName evidence="6">3-oxoacyl-reductase</fullName>
    </recommendedName>
</protein>
<comment type="similarity">
    <text evidence="1">Belongs to the short-chain dehydrogenases/reductases (SDR) family.</text>
</comment>
<sequence>MASFEGKVIAITGGASGIGFETAKLLVSRGAKVSIADIDDGALGEAWVELRKDGGEAMTYKLDVRDRKHVDAWISATVSKFGRLDGAANIAGVTGRSIGVKTADELEDEDWDFVIGVNLTGLMYCQRAELQALTKGGAIVNAASIAGLQGREKNAAYCASKHGVVGLTRTAAKDMGGKGIRVNAIAPGTIDTPMVTQARQVAGLDPAAVKLDHSQAALKRLGQPSEVASLIAFLLSDDSSFITGAVMSIDGGWNC</sequence>
<dbReference type="CDD" id="cd05233">
    <property type="entry name" value="SDR_c"/>
    <property type="match status" value="1"/>
</dbReference>
<keyword evidence="5" id="KW-1185">Reference proteome</keyword>
<dbReference type="FunFam" id="3.40.50.720:FF:000084">
    <property type="entry name" value="Short-chain dehydrogenase reductase"/>
    <property type="match status" value="1"/>
</dbReference>
<dbReference type="OrthoDB" id="1669814at2759"/>
<evidence type="ECO:0000256" key="1">
    <source>
        <dbReference type="ARBA" id="ARBA00006484"/>
    </source>
</evidence>
<dbReference type="AlphaFoldDB" id="A0A1Y1ZG45"/>
<dbReference type="STRING" id="1231657.A0A1Y1ZG45"/>
<dbReference type="GO" id="GO:0016491">
    <property type="term" value="F:oxidoreductase activity"/>
    <property type="evidence" value="ECO:0007669"/>
    <property type="project" value="UniProtKB-KW"/>
</dbReference>
<reference evidence="4 5" key="1">
    <citation type="submission" date="2016-07" db="EMBL/GenBank/DDBJ databases">
        <title>Pervasive Adenine N6-methylation of Active Genes in Fungi.</title>
        <authorList>
            <consortium name="DOE Joint Genome Institute"/>
            <person name="Mondo S.J."/>
            <person name="Dannebaum R.O."/>
            <person name="Kuo R.C."/>
            <person name="Labutti K."/>
            <person name="Haridas S."/>
            <person name="Kuo A."/>
            <person name="Salamov A."/>
            <person name="Ahrendt S.R."/>
            <person name="Lipzen A."/>
            <person name="Sullivan W."/>
            <person name="Andreopoulos W.B."/>
            <person name="Clum A."/>
            <person name="Lindquist E."/>
            <person name="Daum C."/>
            <person name="Ramamoorthy G.K."/>
            <person name="Gryganskyi A."/>
            <person name="Culley D."/>
            <person name="Magnuson J.K."/>
            <person name="James T.Y."/>
            <person name="O'Malley M.A."/>
            <person name="Stajich J.E."/>
            <person name="Spatafora J.W."/>
            <person name="Visel A."/>
            <person name="Grigoriev I.V."/>
        </authorList>
    </citation>
    <scope>NUCLEOTIDE SEQUENCE [LARGE SCALE GENOMIC DNA]</scope>
    <source>
        <strain evidence="4 5">CBS 115471</strain>
    </source>
</reference>
<gene>
    <name evidence="4" type="ORF">BCR34DRAFT_487693</name>
</gene>